<dbReference type="SUPFAM" id="SSF48452">
    <property type="entry name" value="TPR-like"/>
    <property type="match status" value="2"/>
</dbReference>
<evidence type="ECO:0000256" key="3">
    <source>
        <dbReference type="ARBA" id="ARBA00023163"/>
    </source>
</evidence>
<evidence type="ECO:0000259" key="6">
    <source>
        <dbReference type="PROSITE" id="PS01124"/>
    </source>
</evidence>
<dbReference type="Gene3D" id="1.25.40.10">
    <property type="entry name" value="Tetratricopeptide repeat domain"/>
    <property type="match status" value="2"/>
</dbReference>
<dbReference type="PANTHER" id="PTHR43280">
    <property type="entry name" value="ARAC-FAMILY TRANSCRIPTIONAL REGULATOR"/>
    <property type="match status" value="1"/>
</dbReference>
<dbReference type="SMART" id="SM00342">
    <property type="entry name" value="HTH_ARAC"/>
    <property type="match status" value="1"/>
</dbReference>
<evidence type="ECO:0000256" key="5">
    <source>
        <dbReference type="SAM" id="Phobius"/>
    </source>
</evidence>
<dbReference type="PROSITE" id="PS00041">
    <property type="entry name" value="HTH_ARAC_FAMILY_1"/>
    <property type="match status" value="1"/>
</dbReference>
<comment type="caution">
    <text evidence="7">The sequence shown here is derived from an EMBL/GenBank/DDBJ whole genome shotgun (WGS) entry which is preliminary data.</text>
</comment>
<name>A0A7C2M6E9_9FLAO</name>
<feature type="repeat" description="TPR" evidence="4">
    <location>
        <begin position="444"/>
        <end position="477"/>
    </location>
</feature>
<evidence type="ECO:0000256" key="1">
    <source>
        <dbReference type="ARBA" id="ARBA00023015"/>
    </source>
</evidence>
<feature type="transmembrane region" description="Helical" evidence="5">
    <location>
        <begin position="133"/>
        <end position="156"/>
    </location>
</feature>
<feature type="domain" description="HTH araC/xylS-type" evidence="6">
    <location>
        <begin position="13"/>
        <end position="112"/>
    </location>
</feature>
<dbReference type="EMBL" id="DSEE01000495">
    <property type="protein sequence ID" value="HER40921.1"/>
    <property type="molecule type" value="Genomic_DNA"/>
</dbReference>
<keyword evidence="2" id="KW-0238">DNA-binding</keyword>
<dbReference type="InterPro" id="IPR011990">
    <property type="entry name" value="TPR-like_helical_dom_sf"/>
</dbReference>
<accession>A0A7C2M6E9</accession>
<dbReference type="InterPro" id="IPR018060">
    <property type="entry name" value="HTH_AraC"/>
</dbReference>
<dbReference type="Proteomes" id="UP000885753">
    <property type="component" value="Unassembled WGS sequence"/>
</dbReference>
<dbReference type="InterPro" id="IPR019734">
    <property type="entry name" value="TPR_rpt"/>
</dbReference>
<dbReference type="PROSITE" id="PS01124">
    <property type="entry name" value="HTH_ARAC_FAMILY_2"/>
    <property type="match status" value="1"/>
</dbReference>
<dbReference type="GO" id="GO:0043565">
    <property type="term" value="F:sequence-specific DNA binding"/>
    <property type="evidence" value="ECO:0007669"/>
    <property type="project" value="InterPro"/>
</dbReference>
<keyword evidence="3" id="KW-0804">Transcription</keyword>
<dbReference type="AlphaFoldDB" id="A0A7C2M6E9"/>
<gene>
    <name evidence="7" type="ORF">ENO10_06850</name>
</gene>
<organism evidence="7">
    <name type="scientific">Salinimicrobium catena</name>
    <dbReference type="NCBI Taxonomy" id="390640"/>
    <lineage>
        <taxon>Bacteria</taxon>
        <taxon>Pseudomonadati</taxon>
        <taxon>Bacteroidota</taxon>
        <taxon>Flavobacteriia</taxon>
        <taxon>Flavobacteriales</taxon>
        <taxon>Flavobacteriaceae</taxon>
        <taxon>Salinimicrobium</taxon>
    </lineage>
</organism>
<evidence type="ECO:0000313" key="7">
    <source>
        <dbReference type="EMBL" id="HER40921.1"/>
    </source>
</evidence>
<protein>
    <submittedName>
        <fullName evidence="7">Helix-turn-helix domain-containing protein</fullName>
    </submittedName>
</protein>
<keyword evidence="5" id="KW-0472">Membrane</keyword>
<keyword evidence="4" id="KW-0802">TPR repeat</keyword>
<dbReference type="Gene3D" id="1.10.10.60">
    <property type="entry name" value="Homeodomain-like"/>
    <property type="match status" value="1"/>
</dbReference>
<evidence type="ECO:0000256" key="4">
    <source>
        <dbReference type="PROSITE-ProRule" id="PRU00339"/>
    </source>
</evidence>
<dbReference type="GO" id="GO:0003700">
    <property type="term" value="F:DNA-binding transcription factor activity"/>
    <property type="evidence" value="ECO:0007669"/>
    <property type="project" value="InterPro"/>
</dbReference>
<evidence type="ECO:0000256" key="2">
    <source>
        <dbReference type="ARBA" id="ARBA00023125"/>
    </source>
</evidence>
<dbReference type="InterPro" id="IPR009057">
    <property type="entry name" value="Homeodomain-like_sf"/>
</dbReference>
<dbReference type="Pfam" id="PF12833">
    <property type="entry name" value="HTH_18"/>
    <property type="match status" value="1"/>
</dbReference>
<keyword evidence="5" id="KW-0812">Transmembrane</keyword>
<keyword evidence="5" id="KW-1133">Transmembrane helix</keyword>
<keyword evidence="1" id="KW-0805">Transcription regulation</keyword>
<dbReference type="SUPFAM" id="SSF46689">
    <property type="entry name" value="Homeodomain-like"/>
    <property type="match status" value="1"/>
</dbReference>
<dbReference type="PROSITE" id="PS50005">
    <property type="entry name" value="TPR"/>
    <property type="match status" value="1"/>
</dbReference>
<dbReference type="PANTHER" id="PTHR43280:SF2">
    <property type="entry name" value="HTH-TYPE TRANSCRIPTIONAL REGULATOR EXSA"/>
    <property type="match status" value="1"/>
</dbReference>
<sequence length="716" mass="83078">MEPPSTSEQQFLKKVVEIIDANLHNEQFGVKELIREMGMSRSSFHRRITEAAKMPANQFICQLRLKKALKMLREKSLTVSETAYECGFHSATYFSKCFRNYYGYSPGKSGDRDETELPAETGSLQKTGKWKKWLIPAVTVSIFGLIIFIISESAWFGSDNSGKNEKPNTIAILPLKFEGSDSMRIMAGGLTEAVLNHLMEIENLVIRSKTSVERYRETSKPLKEIAKEMKVDYVIETSGWQYGDNLQFQINLADAENDNYLLREPYTANMKEDNFLDLQNLIVFDIIEKTKTQLSPHEKEKLKVRLTHNPAALNEYLQGLKYLDLSGQKGSFSLWQQAAEETLKAKMYFEKAIQLDSGFIEAYLMLGQIYINKLGFDVSQRKEYLDSGLVMAEKAISLHNNRIKGGEYRQALSLKSTYMRRQGKMEESRKLFEESLKYGSVNTPGNYIDMFSKYSDFEDYYEAIHAFYKYVELKPEEEIISQWMYDKLCLVLFYAGFSNVAEKYLLECLNTNLDSVNFYHYMCLGNIYSGNFESSIEYANIGMKVNPSSSHMYLLCNKTFSYLLLREFESALETLDEINNQNWLNFPENYFTSLTAFVYLRNGQPTLADQYFQEAITNLNNEISTGHRDASLFYSHFELAMIYAALDEKEKALHYLKEVTNKQKIPRWVIVCLENHTALDNIRHDREFIRLEMELTDKYQKEHKRVATLLRQKGQI</sequence>
<dbReference type="InterPro" id="IPR018062">
    <property type="entry name" value="HTH_AraC-typ_CS"/>
</dbReference>
<proteinExistence type="predicted"/>
<reference evidence="7" key="1">
    <citation type="journal article" date="2020" name="mSystems">
        <title>Genome- and Community-Level Interaction Insights into Carbon Utilization and Element Cycling Functions of Hydrothermarchaeota in Hydrothermal Sediment.</title>
        <authorList>
            <person name="Zhou Z."/>
            <person name="Liu Y."/>
            <person name="Xu W."/>
            <person name="Pan J."/>
            <person name="Luo Z.H."/>
            <person name="Li M."/>
        </authorList>
    </citation>
    <scope>NUCLEOTIDE SEQUENCE [LARGE SCALE GENOMIC DNA]</scope>
    <source>
        <strain evidence="7">SpSt-1235</strain>
    </source>
</reference>